<keyword evidence="4" id="KW-1185">Reference proteome</keyword>
<dbReference type="AlphaFoldDB" id="A0A1H9NWZ3"/>
<reference evidence="2 3" key="1">
    <citation type="submission" date="2016-10" db="EMBL/GenBank/DDBJ databases">
        <authorList>
            <person name="de Groot N.N."/>
        </authorList>
    </citation>
    <scope>NUCLEOTIDE SEQUENCE [LARGE SCALE GENOMIC DNA]</scope>
    <source>
        <strain evidence="2 3">AR40</strain>
    </source>
</reference>
<dbReference type="EMBL" id="NXNG01000001">
    <property type="protein sequence ID" value="PWT26891.1"/>
    <property type="molecule type" value="Genomic_DNA"/>
</dbReference>
<evidence type="ECO:0000313" key="1">
    <source>
        <dbReference type="EMBL" id="PWT26891.1"/>
    </source>
</evidence>
<organism evidence="2 3">
    <name type="scientific">Butyrivibrio fibrisolvens</name>
    <dbReference type="NCBI Taxonomy" id="831"/>
    <lineage>
        <taxon>Bacteria</taxon>
        <taxon>Bacillati</taxon>
        <taxon>Bacillota</taxon>
        <taxon>Clostridia</taxon>
        <taxon>Lachnospirales</taxon>
        <taxon>Lachnospiraceae</taxon>
        <taxon>Butyrivibrio</taxon>
    </lineage>
</organism>
<evidence type="ECO:0000313" key="2">
    <source>
        <dbReference type="EMBL" id="SER40448.1"/>
    </source>
</evidence>
<dbReference type="Proteomes" id="UP000182584">
    <property type="component" value="Unassembled WGS sequence"/>
</dbReference>
<accession>A0A1H9NWZ3</accession>
<reference evidence="1 4" key="2">
    <citation type="submission" date="2017-09" db="EMBL/GenBank/DDBJ databases">
        <title>High-quality draft genome sequence of Butyrivibrio fibrisolvens INBov1, isolated from cow rumen.</title>
        <authorList>
            <person name="Rodriguez Hernaez J."/>
            <person name="Rivarola M."/>
            <person name="Paniego N."/>
            <person name="Cravero S."/>
            <person name="Ceron Cucchi M."/>
            <person name="Martinez M.C."/>
        </authorList>
    </citation>
    <scope>NUCLEOTIDE SEQUENCE [LARGE SCALE GENOMIC DNA]</scope>
    <source>
        <strain evidence="1 4">INBov1</strain>
    </source>
</reference>
<protein>
    <submittedName>
        <fullName evidence="1">DUF1292 domain-containing protein</fullName>
    </submittedName>
</protein>
<dbReference type="eggNOG" id="ENOG5032YV4">
    <property type="taxonomic scope" value="Bacteria"/>
</dbReference>
<dbReference type="EMBL" id="FOGJ01000005">
    <property type="protein sequence ID" value="SER40448.1"/>
    <property type="molecule type" value="Genomic_DNA"/>
</dbReference>
<dbReference type="OrthoDB" id="1934714at2"/>
<evidence type="ECO:0000313" key="3">
    <source>
        <dbReference type="Proteomes" id="UP000182584"/>
    </source>
</evidence>
<sequence length="87" mass="9560">MEKITLNIDGEGAQDFYALEQTVVAGKTYLLVTDSKEGDGEAFILRDDSESEDADGLYSIVDSDQELRAVGQIFVKLLDEDGIELDL</sequence>
<evidence type="ECO:0000313" key="4">
    <source>
        <dbReference type="Proteomes" id="UP000245488"/>
    </source>
</evidence>
<name>A0A1H9NWZ3_BUTFI</name>
<proteinExistence type="predicted"/>
<dbReference type="RefSeq" id="WP_022755829.1">
    <property type="nucleotide sequence ID" value="NZ_CM009896.1"/>
</dbReference>
<dbReference type="Proteomes" id="UP000245488">
    <property type="component" value="Chromosome"/>
</dbReference>
<dbReference type="Pfam" id="PF06949">
    <property type="entry name" value="DUF1292"/>
    <property type="match status" value="1"/>
</dbReference>
<dbReference type="InterPro" id="IPR009711">
    <property type="entry name" value="UPF0473"/>
</dbReference>
<gene>
    <name evidence="1" type="ORF">CPT75_07105</name>
    <name evidence="2" type="ORF">SAMN04487884_10556</name>
</gene>